<evidence type="ECO:0000313" key="3">
    <source>
        <dbReference type="Proteomes" id="UP000184330"/>
    </source>
</evidence>
<evidence type="ECO:0008006" key="4">
    <source>
        <dbReference type="Google" id="ProtNLM"/>
    </source>
</evidence>
<feature type="compositionally biased region" description="Basic residues" evidence="1">
    <location>
        <begin position="41"/>
        <end position="61"/>
    </location>
</feature>
<dbReference type="Proteomes" id="UP000184330">
    <property type="component" value="Unassembled WGS sequence"/>
</dbReference>
<dbReference type="OrthoDB" id="10520521at2759"/>
<gene>
    <name evidence="2" type="ORF">PAC_06656</name>
</gene>
<proteinExistence type="predicted"/>
<evidence type="ECO:0000256" key="1">
    <source>
        <dbReference type="SAM" id="MobiDB-lite"/>
    </source>
</evidence>
<sequence length="358" mass="41300">MSKEEHRLVVRTLQQMELRSSGAIARMGAKSQLDTPVKSGKITRGKSGKTNAMRKSKRKSKVQATEELTKTDYLTVMPPEILRKITSYMDLCTATCFGLTCRDTYMALKAIHSKPIDLLALRIDLPSLAACYKHQHSEQCFGYLHNDWNPTCPLRFKHDRFWNKDTSLVKYLFEPDTFKHIKVVKKYRLYENRGDGQSILLNIQVFGSHNKPVKDRESQLVRKFRDYAYFKRFDSEVEGQIRIPKCNLRQAGNRKSFLSNPFGQDAETWAAGVVKIMIEDMGNWAKRNWWMRFWSECAVFAQSREQLGEAADEHQWDEAEVVDKQAAINGYMARHSLRFEACQATGASTRGNHEHGAF</sequence>
<organism evidence="2 3">
    <name type="scientific">Phialocephala subalpina</name>
    <dbReference type="NCBI Taxonomy" id="576137"/>
    <lineage>
        <taxon>Eukaryota</taxon>
        <taxon>Fungi</taxon>
        <taxon>Dikarya</taxon>
        <taxon>Ascomycota</taxon>
        <taxon>Pezizomycotina</taxon>
        <taxon>Leotiomycetes</taxon>
        <taxon>Helotiales</taxon>
        <taxon>Mollisiaceae</taxon>
        <taxon>Phialocephala</taxon>
        <taxon>Phialocephala fortinii species complex</taxon>
    </lineage>
</organism>
<feature type="region of interest" description="Disordered" evidence="1">
    <location>
        <begin position="35"/>
        <end position="64"/>
    </location>
</feature>
<evidence type="ECO:0000313" key="2">
    <source>
        <dbReference type="EMBL" id="CZR56767.1"/>
    </source>
</evidence>
<protein>
    <recommendedName>
        <fullName evidence="4">F-box domain-containing protein</fullName>
    </recommendedName>
</protein>
<accession>A0A1L7WVH2</accession>
<dbReference type="EMBL" id="FJOG01000008">
    <property type="protein sequence ID" value="CZR56767.1"/>
    <property type="molecule type" value="Genomic_DNA"/>
</dbReference>
<dbReference type="InterPro" id="IPR036047">
    <property type="entry name" value="F-box-like_dom_sf"/>
</dbReference>
<dbReference type="AlphaFoldDB" id="A0A1L7WVH2"/>
<reference evidence="2 3" key="1">
    <citation type="submission" date="2016-03" db="EMBL/GenBank/DDBJ databases">
        <authorList>
            <person name="Ploux O."/>
        </authorList>
    </citation>
    <scope>NUCLEOTIDE SEQUENCE [LARGE SCALE GENOMIC DNA]</scope>
    <source>
        <strain evidence="2 3">UAMH 11012</strain>
    </source>
</reference>
<dbReference type="SUPFAM" id="SSF81383">
    <property type="entry name" value="F-box domain"/>
    <property type="match status" value="1"/>
</dbReference>
<name>A0A1L7WVH2_9HELO</name>
<keyword evidence="3" id="KW-1185">Reference proteome</keyword>